<dbReference type="Pfam" id="PF13847">
    <property type="entry name" value="Methyltransf_31"/>
    <property type="match status" value="1"/>
</dbReference>
<evidence type="ECO:0000259" key="2">
    <source>
        <dbReference type="Pfam" id="PF13847"/>
    </source>
</evidence>
<feature type="region of interest" description="Disordered" evidence="1">
    <location>
        <begin position="1"/>
        <end position="37"/>
    </location>
</feature>
<evidence type="ECO:0000313" key="3">
    <source>
        <dbReference type="EMBL" id="KAK5580287.1"/>
    </source>
</evidence>
<feature type="compositionally biased region" description="Low complexity" evidence="1">
    <location>
        <begin position="7"/>
        <end position="33"/>
    </location>
</feature>
<evidence type="ECO:0000313" key="4">
    <source>
        <dbReference type="Proteomes" id="UP001344447"/>
    </source>
</evidence>
<dbReference type="PANTHER" id="PTHR44068">
    <property type="entry name" value="ZGC:194242"/>
    <property type="match status" value="1"/>
</dbReference>
<dbReference type="Proteomes" id="UP001344447">
    <property type="component" value="Unassembled WGS sequence"/>
</dbReference>
<protein>
    <recommendedName>
        <fullName evidence="2">Methyltransferase domain-containing protein</fullName>
    </recommendedName>
</protein>
<dbReference type="Gene3D" id="3.40.50.150">
    <property type="entry name" value="Vaccinia Virus protein VP39"/>
    <property type="match status" value="1"/>
</dbReference>
<dbReference type="AlphaFoldDB" id="A0AAN7U226"/>
<dbReference type="SUPFAM" id="SSF53335">
    <property type="entry name" value="S-adenosyl-L-methionine-dependent methyltransferases"/>
    <property type="match status" value="1"/>
</dbReference>
<dbReference type="CDD" id="cd02440">
    <property type="entry name" value="AdoMet_MTases"/>
    <property type="match status" value="1"/>
</dbReference>
<sequence>MEVSTENLYNNNNNNNNFNNKEINNNDNNNNKNNKNKDQNWVKIDQSEAPNKFIQYVDEASKQDQIIAHTRYSTRQLYLQPGQKVMDCGCGAGKDLGRLESIVEGNGIVVGMDISREMVECAKSRMSHLPNVKIFIGDAARIPIDDNYFDAIRCERLLQHVINPDLVISEMTRVIKSGGRIVITDADWSSTSVSIPKNIEEINKKILNDVVFNAHPTIGLHLRGRMAKNSQLENLEIFAQCLYTDSLAMADEFVWLGERGKMACAQKLITEDEYNFWRETLEKMDEEGSFVFTMNIFTVSASKK</sequence>
<dbReference type="InterPro" id="IPR050447">
    <property type="entry name" value="Erg6_SMT_methyltransf"/>
</dbReference>
<comment type="caution">
    <text evidence="3">The sequence shown here is derived from an EMBL/GenBank/DDBJ whole genome shotgun (WGS) entry which is preliminary data.</text>
</comment>
<evidence type="ECO:0000256" key="1">
    <source>
        <dbReference type="SAM" id="MobiDB-lite"/>
    </source>
</evidence>
<gene>
    <name evidence="3" type="ORF">RB653_000303</name>
</gene>
<organism evidence="3 4">
    <name type="scientific">Dictyostelium firmibasis</name>
    <dbReference type="NCBI Taxonomy" id="79012"/>
    <lineage>
        <taxon>Eukaryota</taxon>
        <taxon>Amoebozoa</taxon>
        <taxon>Evosea</taxon>
        <taxon>Eumycetozoa</taxon>
        <taxon>Dictyostelia</taxon>
        <taxon>Dictyosteliales</taxon>
        <taxon>Dictyosteliaceae</taxon>
        <taxon>Dictyostelium</taxon>
    </lineage>
</organism>
<keyword evidence="4" id="KW-1185">Reference proteome</keyword>
<accession>A0AAN7U226</accession>
<dbReference type="InterPro" id="IPR029063">
    <property type="entry name" value="SAM-dependent_MTases_sf"/>
</dbReference>
<dbReference type="EMBL" id="JAVFKY010000002">
    <property type="protein sequence ID" value="KAK5580287.1"/>
    <property type="molecule type" value="Genomic_DNA"/>
</dbReference>
<name>A0AAN7U226_9MYCE</name>
<feature type="domain" description="Methyltransferase" evidence="2">
    <location>
        <begin position="81"/>
        <end position="205"/>
    </location>
</feature>
<dbReference type="InterPro" id="IPR025714">
    <property type="entry name" value="Methyltranfer_dom"/>
</dbReference>
<dbReference type="PANTHER" id="PTHR44068:SF11">
    <property type="entry name" value="GERANYL DIPHOSPHATE 2-C-METHYLTRANSFERASE"/>
    <property type="match status" value="1"/>
</dbReference>
<proteinExistence type="predicted"/>
<reference evidence="3 4" key="1">
    <citation type="submission" date="2023-11" db="EMBL/GenBank/DDBJ databases">
        <title>Dfirmibasis_genome.</title>
        <authorList>
            <person name="Edelbroek B."/>
            <person name="Kjellin J."/>
            <person name="Jerlstrom-Hultqvist J."/>
            <person name="Soderbom F."/>
        </authorList>
    </citation>
    <scope>NUCLEOTIDE SEQUENCE [LARGE SCALE GENOMIC DNA]</scope>
    <source>
        <strain evidence="3 4">TNS-C-14</strain>
    </source>
</reference>